<keyword evidence="8" id="KW-0547">Nucleotide-binding</keyword>
<keyword evidence="9 16" id="KW-0418">Kinase</keyword>
<accession>A0A168N6T2</accession>
<comment type="caution">
    <text evidence="16">The sequence shown here is derived from an EMBL/GenBank/DDBJ whole genome shotgun (WGS) entry which is preliminary data.</text>
</comment>
<dbReference type="PANTHER" id="PTHR45528:SF1">
    <property type="entry name" value="SENSOR HISTIDINE KINASE CPXA"/>
    <property type="match status" value="1"/>
</dbReference>
<dbReference type="InterPro" id="IPR003661">
    <property type="entry name" value="HisK_dim/P_dom"/>
</dbReference>
<evidence type="ECO:0000256" key="7">
    <source>
        <dbReference type="ARBA" id="ARBA00022692"/>
    </source>
</evidence>
<evidence type="ECO:0000256" key="4">
    <source>
        <dbReference type="ARBA" id="ARBA00022475"/>
    </source>
</evidence>
<dbReference type="Pfam" id="PF00512">
    <property type="entry name" value="HisKA"/>
    <property type="match status" value="1"/>
</dbReference>
<dbReference type="InterPro" id="IPR036890">
    <property type="entry name" value="HATPase_C_sf"/>
</dbReference>
<dbReference type="RefSeq" id="WP_068529145.1">
    <property type="nucleotide sequence ID" value="NZ_LVJH01000003.1"/>
</dbReference>
<dbReference type="SUPFAM" id="SSF47384">
    <property type="entry name" value="Homodimeric domain of signal transducing histidine kinase"/>
    <property type="match status" value="1"/>
</dbReference>
<keyword evidence="6" id="KW-0808">Transferase</keyword>
<keyword evidence="10" id="KW-0067">ATP-binding</keyword>
<feature type="domain" description="Histidine kinase" evidence="15">
    <location>
        <begin position="256"/>
        <end position="473"/>
    </location>
</feature>
<dbReference type="AlphaFoldDB" id="A0A168N6T2"/>
<evidence type="ECO:0000256" key="11">
    <source>
        <dbReference type="ARBA" id="ARBA00022989"/>
    </source>
</evidence>
<evidence type="ECO:0000256" key="6">
    <source>
        <dbReference type="ARBA" id="ARBA00022679"/>
    </source>
</evidence>
<evidence type="ECO:0000256" key="3">
    <source>
        <dbReference type="ARBA" id="ARBA00012438"/>
    </source>
</evidence>
<dbReference type="Gene3D" id="1.10.287.130">
    <property type="match status" value="1"/>
</dbReference>
<evidence type="ECO:0000313" key="16">
    <source>
        <dbReference type="EMBL" id="OAB45459.1"/>
    </source>
</evidence>
<dbReference type="CDD" id="cd00075">
    <property type="entry name" value="HATPase"/>
    <property type="match status" value="1"/>
</dbReference>
<dbReference type="PRINTS" id="PR00344">
    <property type="entry name" value="BCTRLSENSOR"/>
</dbReference>
<dbReference type="Proteomes" id="UP000076967">
    <property type="component" value="Unassembled WGS sequence"/>
</dbReference>
<feature type="transmembrane region" description="Helical" evidence="14">
    <location>
        <begin position="169"/>
        <end position="189"/>
    </location>
</feature>
<dbReference type="EMBL" id="LVJH01000003">
    <property type="protein sequence ID" value="OAB45459.1"/>
    <property type="molecule type" value="Genomic_DNA"/>
</dbReference>
<dbReference type="CDD" id="cd00082">
    <property type="entry name" value="HisKA"/>
    <property type="match status" value="1"/>
</dbReference>
<dbReference type="InterPro" id="IPR050398">
    <property type="entry name" value="HssS/ArlS-like"/>
</dbReference>
<keyword evidence="13 14" id="KW-0472">Membrane</keyword>
<dbReference type="STRING" id="494026.PGLA_04190"/>
<gene>
    <name evidence="16" type="ORF">PGLA_04190</name>
</gene>
<dbReference type="EC" id="2.7.13.3" evidence="3"/>
<evidence type="ECO:0000256" key="1">
    <source>
        <dbReference type="ARBA" id="ARBA00000085"/>
    </source>
</evidence>
<proteinExistence type="predicted"/>
<evidence type="ECO:0000313" key="17">
    <source>
        <dbReference type="Proteomes" id="UP000076967"/>
    </source>
</evidence>
<dbReference type="SMART" id="SM00388">
    <property type="entry name" value="HisKA"/>
    <property type="match status" value="1"/>
</dbReference>
<dbReference type="GO" id="GO:0005886">
    <property type="term" value="C:plasma membrane"/>
    <property type="evidence" value="ECO:0007669"/>
    <property type="project" value="UniProtKB-SubCell"/>
</dbReference>
<sequence length="477" mass="55175">MKWWLTGRYLLSVVLVVILVLIINIVIVVGLLIAQAVSQKPIFHTTEISAEDFTTGFRDYIAMANNQVTISEKGKKELEAKKAWIQILDENGKQIYGYRLPEEVKKKYTPLEAIQMYKYKEVDGQTTVFVSGKEMNKKYYSFFIGLEDPNIGKYVLSYDYRDIFHMFKVGSLIFIIIDGFIALLIGYLFSKRLTKPLNSLIDGIKRLANKEYNINYEPKGIYKEVFYNVNYLSNELRVNENERKKLDKMKEEWISNISHDIKTPLASILGYAEMMKDAEYQFSIEEMMEYAEIIESKSLYMNEVIEDLNLTTRLKNKELSLNNKTINMVTLLRNMVIDILNDAKYSDRHIEFQCDQETIAIDVDEILIRRAISNLIYNAIVHNDNNVNIVVRIEKKERIHIIIQDDGKGIQKKELERIFDRYYRGTNTGELHKGSGLGMAIANDVIRVHGGEIKINSVVGYGTTIEIVFPLNESVNV</sequence>
<dbReference type="PROSITE" id="PS50109">
    <property type="entry name" value="HIS_KIN"/>
    <property type="match status" value="1"/>
</dbReference>
<comment type="catalytic activity">
    <reaction evidence="1">
        <text>ATP + protein L-histidine = ADP + protein N-phospho-L-histidine.</text>
        <dbReference type="EC" id="2.7.13.3"/>
    </reaction>
</comment>
<evidence type="ECO:0000256" key="13">
    <source>
        <dbReference type="ARBA" id="ARBA00023136"/>
    </source>
</evidence>
<evidence type="ECO:0000256" key="9">
    <source>
        <dbReference type="ARBA" id="ARBA00022777"/>
    </source>
</evidence>
<keyword evidence="7 14" id="KW-0812">Transmembrane</keyword>
<dbReference type="GO" id="GO:0000155">
    <property type="term" value="F:phosphorelay sensor kinase activity"/>
    <property type="evidence" value="ECO:0007669"/>
    <property type="project" value="InterPro"/>
</dbReference>
<evidence type="ECO:0000256" key="12">
    <source>
        <dbReference type="ARBA" id="ARBA00023012"/>
    </source>
</evidence>
<evidence type="ECO:0000256" key="14">
    <source>
        <dbReference type="SAM" id="Phobius"/>
    </source>
</evidence>
<dbReference type="Pfam" id="PF02518">
    <property type="entry name" value="HATPase_c"/>
    <property type="match status" value="1"/>
</dbReference>
<protein>
    <recommendedName>
        <fullName evidence="3">histidine kinase</fullName>
        <ecNumber evidence="3">2.7.13.3</ecNumber>
    </recommendedName>
</protein>
<dbReference type="PANTHER" id="PTHR45528">
    <property type="entry name" value="SENSOR HISTIDINE KINASE CPXA"/>
    <property type="match status" value="1"/>
</dbReference>
<evidence type="ECO:0000256" key="5">
    <source>
        <dbReference type="ARBA" id="ARBA00022553"/>
    </source>
</evidence>
<evidence type="ECO:0000256" key="2">
    <source>
        <dbReference type="ARBA" id="ARBA00004651"/>
    </source>
</evidence>
<evidence type="ECO:0000259" key="15">
    <source>
        <dbReference type="PROSITE" id="PS50109"/>
    </source>
</evidence>
<dbReference type="InterPro" id="IPR036097">
    <property type="entry name" value="HisK_dim/P_sf"/>
</dbReference>
<comment type="subcellular location">
    <subcellularLocation>
        <location evidence="2">Cell membrane</location>
        <topology evidence="2">Multi-pass membrane protein</topology>
    </subcellularLocation>
</comment>
<reference evidence="16 17" key="1">
    <citation type="submission" date="2016-03" db="EMBL/GenBank/DDBJ databases">
        <title>Draft genome sequence of Paenibacillus glacialis DSM 22343.</title>
        <authorList>
            <person name="Shin S.-K."/>
            <person name="Yi H."/>
        </authorList>
    </citation>
    <scope>NUCLEOTIDE SEQUENCE [LARGE SCALE GENOMIC DNA]</scope>
    <source>
        <strain evidence="16 17">DSM 22343</strain>
    </source>
</reference>
<evidence type="ECO:0000256" key="8">
    <source>
        <dbReference type="ARBA" id="ARBA00022741"/>
    </source>
</evidence>
<dbReference type="SMART" id="SM00387">
    <property type="entry name" value="HATPase_c"/>
    <property type="match status" value="1"/>
</dbReference>
<keyword evidence="12" id="KW-0902">Two-component regulatory system</keyword>
<dbReference type="InterPro" id="IPR003594">
    <property type="entry name" value="HATPase_dom"/>
</dbReference>
<dbReference type="InterPro" id="IPR005467">
    <property type="entry name" value="His_kinase_dom"/>
</dbReference>
<evidence type="ECO:0000256" key="10">
    <source>
        <dbReference type="ARBA" id="ARBA00022840"/>
    </source>
</evidence>
<feature type="transmembrane region" description="Helical" evidence="14">
    <location>
        <begin position="12"/>
        <end position="34"/>
    </location>
</feature>
<name>A0A168N6T2_9BACL</name>
<keyword evidence="4" id="KW-1003">Cell membrane</keyword>
<keyword evidence="11 14" id="KW-1133">Transmembrane helix</keyword>
<dbReference type="InterPro" id="IPR004358">
    <property type="entry name" value="Sig_transdc_His_kin-like_C"/>
</dbReference>
<dbReference type="Gene3D" id="3.30.565.10">
    <property type="entry name" value="Histidine kinase-like ATPase, C-terminal domain"/>
    <property type="match status" value="1"/>
</dbReference>
<dbReference type="OrthoDB" id="368131at2"/>
<keyword evidence="5" id="KW-0597">Phosphoprotein</keyword>
<organism evidence="16 17">
    <name type="scientific">Paenibacillus glacialis</name>
    <dbReference type="NCBI Taxonomy" id="494026"/>
    <lineage>
        <taxon>Bacteria</taxon>
        <taxon>Bacillati</taxon>
        <taxon>Bacillota</taxon>
        <taxon>Bacilli</taxon>
        <taxon>Bacillales</taxon>
        <taxon>Paenibacillaceae</taxon>
        <taxon>Paenibacillus</taxon>
    </lineage>
</organism>
<dbReference type="SUPFAM" id="SSF55874">
    <property type="entry name" value="ATPase domain of HSP90 chaperone/DNA topoisomerase II/histidine kinase"/>
    <property type="match status" value="1"/>
</dbReference>
<keyword evidence="17" id="KW-1185">Reference proteome</keyword>
<dbReference type="GO" id="GO:0005524">
    <property type="term" value="F:ATP binding"/>
    <property type="evidence" value="ECO:0007669"/>
    <property type="project" value="UniProtKB-KW"/>
</dbReference>